<reference evidence="1" key="1">
    <citation type="journal article" date="2016" name="Genome Announc.">
        <title>Draft genomes of two strains of Paenibacillus glucanolyticus with capability to degrade lignocellulose.</title>
        <authorList>
            <person name="Mathews S.L."/>
            <person name="Pawlak J."/>
            <person name="Grunden A.M."/>
        </authorList>
    </citation>
    <scope>NUCLEOTIDE SEQUENCE [LARGE SCALE GENOMIC DNA]</scope>
    <source>
        <strain evidence="1">SLM1</strain>
    </source>
</reference>
<gene>
    <name evidence="1" type="ORF">AWU65_22000</name>
</gene>
<name>A0A163LSF6_9BACL</name>
<dbReference type="EMBL" id="LWMH01000001">
    <property type="protein sequence ID" value="KZS48416.1"/>
    <property type="molecule type" value="Genomic_DNA"/>
</dbReference>
<dbReference type="Proteomes" id="UP000076796">
    <property type="component" value="Unassembled WGS sequence"/>
</dbReference>
<keyword evidence="2" id="KW-1185">Reference proteome</keyword>
<proteinExistence type="predicted"/>
<organism evidence="1 2">
    <name type="scientific">Paenibacillus glucanolyticus</name>
    <dbReference type="NCBI Taxonomy" id="59843"/>
    <lineage>
        <taxon>Bacteria</taxon>
        <taxon>Bacillati</taxon>
        <taxon>Bacillota</taxon>
        <taxon>Bacilli</taxon>
        <taxon>Bacillales</taxon>
        <taxon>Paenibacillaceae</taxon>
        <taxon>Paenibacillus</taxon>
    </lineage>
</organism>
<sequence length="209" mass="24751">MDTLRTYAKYKSISTPIGHHIFRYDTEFQSVNGPGEVLGLIVMMNPGEARPDSELQFQKLCSTEHTIDELELTKPDKTMSKAIRLIKTAFEINNIPLPEQYTFHVENLFNLREKKSKKAIKLVNELMDYKDVLFKTRELNDEYQFVLTAWGNVKINLEKQKIMNKYRNHFKVSKFNFRKSVYYSDYPVHVLYMNTDYFIEAAKDKINRK</sequence>
<protein>
    <submittedName>
        <fullName evidence="1">Uncharacterized protein</fullName>
    </submittedName>
</protein>
<comment type="caution">
    <text evidence="1">The sequence shown here is derived from an EMBL/GenBank/DDBJ whole genome shotgun (WGS) entry which is preliminary data.</text>
</comment>
<evidence type="ECO:0000313" key="1">
    <source>
        <dbReference type="EMBL" id="KZS48416.1"/>
    </source>
</evidence>
<accession>A0A163LSF6</accession>
<dbReference type="AlphaFoldDB" id="A0A163LSF6"/>
<evidence type="ECO:0000313" key="2">
    <source>
        <dbReference type="Proteomes" id="UP000076796"/>
    </source>
</evidence>
<dbReference type="RefSeq" id="WP_063479319.1">
    <property type="nucleotide sequence ID" value="NZ_CP147845.1"/>
</dbReference>
<dbReference type="GeneID" id="97556050"/>
<dbReference type="OrthoDB" id="8478178at2"/>